<dbReference type="KEGG" id="peh:Spb1_32220"/>
<proteinExistence type="predicted"/>
<keyword evidence="2" id="KW-1185">Reference proteome</keyword>
<dbReference type="EMBL" id="CP036299">
    <property type="protein sequence ID" value="QDV31278.1"/>
    <property type="molecule type" value="Genomic_DNA"/>
</dbReference>
<reference evidence="1 2" key="1">
    <citation type="submission" date="2019-02" db="EMBL/GenBank/DDBJ databases">
        <title>Deep-cultivation of Planctomycetes and their phenomic and genomic characterization uncovers novel biology.</title>
        <authorList>
            <person name="Wiegand S."/>
            <person name="Jogler M."/>
            <person name="Boedeker C."/>
            <person name="Pinto D."/>
            <person name="Vollmers J."/>
            <person name="Rivas-Marin E."/>
            <person name="Kohn T."/>
            <person name="Peeters S.H."/>
            <person name="Heuer A."/>
            <person name="Rast P."/>
            <person name="Oberbeckmann S."/>
            <person name="Bunk B."/>
            <person name="Jeske O."/>
            <person name="Meyerdierks A."/>
            <person name="Storesund J.E."/>
            <person name="Kallscheuer N."/>
            <person name="Luecker S."/>
            <person name="Lage O.M."/>
            <person name="Pohl T."/>
            <person name="Merkel B.J."/>
            <person name="Hornburger P."/>
            <person name="Mueller R.-W."/>
            <person name="Bruemmer F."/>
            <person name="Labrenz M."/>
            <person name="Spormann A.M."/>
            <person name="Op den Camp H."/>
            <person name="Overmann J."/>
            <person name="Amann R."/>
            <person name="Jetten M.S.M."/>
            <person name="Mascher T."/>
            <person name="Medema M.H."/>
            <person name="Devos D.P."/>
            <person name="Kaster A.-K."/>
            <person name="Ovreas L."/>
            <person name="Rohde M."/>
            <person name="Galperin M.Y."/>
            <person name="Jogler C."/>
        </authorList>
    </citation>
    <scope>NUCLEOTIDE SEQUENCE [LARGE SCALE GENOMIC DNA]</scope>
    <source>
        <strain evidence="1 2">Spb1</strain>
    </source>
</reference>
<organism evidence="1 2">
    <name type="scientific">Planctopirus ephydatiae</name>
    <dbReference type="NCBI Taxonomy" id="2528019"/>
    <lineage>
        <taxon>Bacteria</taxon>
        <taxon>Pseudomonadati</taxon>
        <taxon>Planctomycetota</taxon>
        <taxon>Planctomycetia</taxon>
        <taxon>Planctomycetales</taxon>
        <taxon>Planctomycetaceae</taxon>
        <taxon>Planctopirus</taxon>
    </lineage>
</organism>
<evidence type="ECO:0000313" key="1">
    <source>
        <dbReference type="EMBL" id="QDV31278.1"/>
    </source>
</evidence>
<sequence>MSSIEGFQQERQANLESCNCVSTRKPYREVHVLHDGRLPVFTMAAAE</sequence>
<gene>
    <name evidence="1" type="ORF">Spb1_32220</name>
</gene>
<name>A0A518GRP7_9PLAN</name>
<protein>
    <submittedName>
        <fullName evidence="1">Uncharacterized protein</fullName>
    </submittedName>
</protein>
<dbReference type="AlphaFoldDB" id="A0A518GRP7"/>
<accession>A0A518GRP7</accession>
<evidence type="ECO:0000313" key="2">
    <source>
        <dbReference type="Proteomes" id="UP000315349"/>
    </source>
</evidence>
<dbReference type="Proteomes" id="UP000315349">
    <property type="component" value="Chromosome"/>
</dbReference>